<dbReference type="RefSeq" id="WP_342854465.1">
    <property type="nucleotide sequence ID" value="NZ_JBBMRA010000008.1"/>
</dbReference>
<evidence type="ECO:0000313" key="3">
    <source>
        <dbReference type="Proteomes" id="UP001449225"/>
    </source>
</evidence>
<name>A0ABU9TSS6_9GAMM</name>
<feature type="chain" id="PRO_5045610056" evidence="1">
    <location>
        <begin position="24"/>
        <end position="260"/>
    </location>
</feature>
<evidence type="ECO:0000313" key="2">
    <source>
        <dbReference type="EMBL" id="MEM5536769.1"/>
    </source>
</evidence>
<protein>
    <submittedName>
        <fullName evidence="2">DUF2927 domain-containing protein</fullName>
    </submittedName>
</protein>
<feature type="signal peptide" evidence="1">
    <location>
        <begin position="1"/>
        <end position="23"/>
    </location>
</feature>
<reference evidence="2 3" key="1">
    <citation type="submission" date="2024-03" db="EMBL/GenBank/DDBJ databases">
        <title>Community enrichment and isolation of bacterial strains for fucoidan degradation.</title>
        <authorList>
            <person name="Sichert A."/>
        </authorList>
    </citation>
    <scope>NUCLEOTIDE SEQUENCE [LARGE SCALE GENOMIC DNA]</scope>
    <source>
        <strain evidence="2 3">AS76</strain>
    </source>
</reference>
<keyword evidence="3" id="KW-1185">Reference proteome</keyword>
<dbReference type="InterPro" id="IPR021323">
    <property type="entry name" value="DUF2927"/>
</dbReference>
<organism evidence="2 3">
    <name type="scientific">Neptuniibacter pectenicola</name>
    <dbReference type="NCBI Taxonomy" id="1806669"/>
    <lineage>
        <taxon>Bacteria</taxon>
        <taxon>Pseudomonadati</taxon>
        <taxon>Pseudomonadota</taxon>
        <taxon>Gammaproteobacteria</taxon>
        <taxon>Oceanospirillales</taxon>
        <taxon>Oceanospirillaceae</taxon>
        <taxon>Neptuniibacter</taxon>
    </lineage>
</organism>
<sequence>MCRLFCRTALFWVLGVCSFTANADYRWQDPRYLIKAFTQVALRNEYSQQGQVVRRWEKPIRVWLDHHVGDKGLHTDLVRMHIAHLSSLMQRPISFVSSPEQANLKIVFTQQRDWKAQVRQLFGEKAEKAVHGAVCMANFHVNGHYEIERASVIIPVDQARMHGKLVACIVEEITQVMGLPNDSDEVYPSIFNDKTPESLLSGLDGLLLKMLYSPKLKSGMTESEVRPHLEKMIVQWQGDGTIKAASREIKRGELYPLLGY</sequence>
<comment type="caution">
    <text evidence="2">The sequence shown here is derived from an EMBL/GenBank/DDBJ whole genome shotgun (WGS) entry which is preliminary data.</text>
</comment>
<keyword evidence="1" id="KW-0732">Signal</keyword>
<accession>A0ABU9TSS6</accession>
<dbReference type="Proteomes" id="UP001449225">
    <property type="component" value="Unassembled WGS sequence"/>
</dbReference>
<dbReference type="EMBL" id="JBBMRA010000008">
    <property type="protein sequence ID" value="MEM5536769.1"/>
    <property type="molecule type" value="Genomic_DNA"/>
</dbReference>
<gene>
    <name evidence="2" type="ORF">WNY58_10240</name>
</gene>
<proteinExistence type="predicted"/>
<evidence type="ECO:0000256" key="1">
    <source>
        <dbReference type="SAM" id="SignalP"/>
    </source>
</evidence>
<dbReference type="Pfam" id="PF11150">
    <property type="entry name" value="DUF2927"/>
    <property type="match status" value="1"/>
</dbReference>